<name>A0A0R3TLQ7_RODNA</name>
<evidence type="ECO:0000313" key="3">
    <source>
        <dbReference type="WBParaSite" id="HNAJ_0000819401-mRNA-1"/>
    </source>
</evidence>
<evidence type="ECO:0000313" key="1">
    <source>
        <dbReference type="EMBL" id="VDO04058.1"/>
    </source>
</evidence>
<reference evidence="3" key="1">
    <citation type="submission" date="2017-02" db="UniProtKB">
        <authorList>
            <consortium name="WormBaseParasite"/>
        </authorList>
    </citation>
    <scope>IDENTIFICATION</scope>
</reference>
<keyword evidence="2" id="KW-1185">Reference proteome</keyword>
<dbReference type="Proteomes" id="UP000278807">
    <property type="component" value="Unassembled WGS sequence"/>
</dbReference>
<protein>
    <submittedName>
        <fullName evidence="1 3">Uncharacterized protein</fullName>
    </submittedName>
</protein>
<dbReference type="WBParaSite" id="HNAJ_0000819401-mRNA-1">
    <property type="protein sequence ID" value="HNAJ_0000819401-mRNA-1"/>
    <property type="gene ID" value="HNAJ_0000819401"/>
</dbReference>
<dbReference type="EMBL" id="UZAE01012218">
    <property type="protein sequence ID" value="VDO04058.1"/>
    <property type="molecule type" value="Genomic_DNA"/>
</dbReference>
<sequence>MKNLHINCETILSSGLWKAAALHRQLPTTLQRSGISSLLTVVRKQGMVEGWRGRDSNCECIKSVLGGHRLLPFALKDSRPIEQK</sequence>
<evidence type="ECO:0000313" key="2">
    <source>
        <dbReference type="Proteomes" id="UP000278807"/>
    </source>
</evidence>
<accession>A0A0R3TLQ7</accession>
<proteinExistence type="predicted"/>
<organism evidence="3">
    <name type="scientific">Rodentolepis nana</name>
    <name type="common">Dwarf tapeworm</name>
    <name type="synonym">Hymenolepis nana</name>
    <dbReference type="NCBI Taxonomy" id="102285"/>
    <lineage>
        <taxon>Eukaryota</taxon>
        <taxon>Metazoa</taxon>
        <taxon>Spiralia</taxon>
        <taxon>Lophotrochozoa</taxon>
        <taxon>Platyhelminthes</taxon>
        <taxon>Cestoda</taxon>
        <taxon>Eucestoda</taxon>
        <taxon>Cyclophyllidea</taxon>
        <taxon>Hymenolepididae</taxon>
        <taxon>Rodentolepis</taxon>
    </lineage>
</organism>
<gene>
    <name evidence="1" type="ORF">HNAJ_LOCUS8190</name>
</gene>
<reference evidence="1 2" key="2">
    <citation type="submission" date="2018-11" db="EMBL/GenBank/DDBJ databases">
        <authorList>
            <consortium name="Pathogen Informatics"/>
        </authorList>
    </citation>
    <scope>NUCLEOTIDE SEQUENCE [LARGE SCALE GENOMIC DNA]</scope>
</reference>
<dbReference type="AlphaFoldDB" id="A0A0R3TLQ7"/>